<dbReference type="EMBL" id="RJVU01024579">
    <property type="protein sequence ID" value="ROL49944.1"/>
    <property type="molecule type" value="Genomic_DNA"/>
</dbReference>
<dbReference type="PANTHER" id="PTHR43115">
    <property type="entry name" value="DEHYDROGENASE/REDUCTASE SDR FAMILY MEMBER 11"/>
    <property type="match status" value="1"/>
</dbReference>
<dbReference type="Proteomes" id="UP000281406">
    <property type="component" value="Unassembled WGS sequence"/>
</dbReference>
<comment type="catalytic activity">
    <reaction evidence="8">
        <text>a 3beta-hydroxysteroid + NADP(+) = a 3-oxosteroid + NADPH + H(+)</text>
        <dbReference type="Rhea" id="RHEA:34787"/>
        <dbReference type="ChEBI" id="CHEBI:15378"/>
        <dbReference type="ChEBI" id="CHEBI:36836"/>
        <dbReference type="ChEBI" id="CHEBI:47788"/>
        <dbReference type="ChEBI" id="CHEBI:57783"/>
        <dbReference type="ChEBI" id="CHEBI:58349"/>
        <dbReference type="EC" id="1.1.1.270"/>
    </reaction>
</comment>
<keyword evidence="2" id="KW-0560">Oxidoreductase</keyword>
<sequence>MDRWKGRVALVTGASVGIGAAIAKSLVQHGMKVVGCARNLQQMENLAAECVSIGFSGTLFPYKCDLSVEDEVLSMFSWIKVQHQGIDVCINNAGLALPEPLLSGKTSGWKNMMDVNVIGLSVCVREAYQSMKERNIDDGHIININSMSGHRVINNADVHFYTASKYAVTALTEGLRQELREAKTHIRATCISPGLVETEFAYRLFSQNQEKAAASYKSIKCLQADDIANAAVYVLSAPPHVQNLAAECVSSGFSGTLFPYKCDLSVEDEVLSMFSWIKVQHQGIDVCINNAGLALPEPLLSGKTSGWKNMMDVNVFGLSVCTREAYQSMKGGHMCGHRVLHNADLHFYTASKYAVTALTEGLRQELREAKTHIRATSISPGLVETELTYRLFSQNPEKAAATYKSMKCLQADDIANAVVYVLSAPPHVQIGDIQMRPVEQLT</sequence>
<evidence type="ECO:0000313" key="17">
    <source>
        <dbReference type="Proteomes" id="UP000281406"/>
    </source>
</evidence>
<organism evidence="16 17">
    <name type="scientific">Anabarilius grahami</name>
    <name type="common">Kanglang fish</name>
    <name type="synonym">Barilius grahami</name>
    <dbReference type="NCBI Taxonomy" id="495550"/>
    <lineage>
        <taxon>Eukaryota</taxon>
        <taxon>Metazoa</taxon>
        <taxon>Chordata</taxon>
        <taxon>Craniata</taxon>
        <taxon>Vertebrata</taxon>
        <taxon>Euteleostomi</taxon>
        <taxon>Actinopterygii</taxon>
        <taxon>Neopterygii</taxon>
        <taxon>Teleostei</taxon>
        <taxon>Ostariophysi</taxon>
        <taxon>Cypriniformes</taxon>
        <taxon>Xenocyprididae</taxon>
        <taxon>Xenocypridinae</taxon>
        <taxon>Xenocypridinae incertae sedis</taxon>
        <taxon>Anabarilius</taxon>
    </lineage>
</organism>
<comment type="caution">
    <text evidence="16">The sequence shown here is derived from an EMBL/GenBank/DDBJ whole genome shotgun (WGS) entry which is preliminary data.</text>
</comment>
<evidence type="ECO:0000256" key="9">
    <source>
        <dbReference type="ARBA" id="ARBA00054702"/>
    </source>
</evidence>
<dbReference type="PRINTS" id="PR00081">
    <property type="entry name" value="GDHRDH"/>
</dbReference>
<evidence type="ECO:0000256" key="2">
    <source>
        <dbReference type="ARBA" id="ARBA00023002"/>
    </source>
</evidence>
<evidence type="ECO:0000256" key="13">
    <source>
        <dbReference type="ARBA" id="ARBA00078009"/>
    </source>
</evidence>
<comment type="pathway">
    <text evidence="5">Steroid biosynthesis; estrogen biosynthesis.</text>
</comment>
<name>A0A3N0YUQ7_ANAGA</name>
<evidence type="ECO:0000256" key="6">
    <source>
        <dbReference type="ARBA" id="ARBA00048022"/>
    </source>
</evidence>
<dbReference type="AlphaFoldDB" id="A0A3N0YUQ7"/>
<dbReference type="InterPro" id="IPR020904">
    <property type="entry name" value="Sc_DH/Rdtase_CS"/>
</dbReference>
<dbReference type="EC" id="1.1.1.62" evidence="4"/>
<dbReference type="PROSITE" id="PS00061">
    <property type="entry name" value="ADH_SHORT"/>
    <property type="match status" value="1"/>
</dbReference>
<protein>
    <recommendedName>
        <fullName evidence="10">Dehydrogenase/reductase SDR family member 11</fullName>
        <ecNumber evidence="3">1.1.1.270</ecNumber>
        <ecNumber evidence="4">1.1.1.62</ecNumber>
    </recommendedName>
    <alternativeName>
        <fullName evidence="11">17-beta-hydroxysteroid dehydrogenase</fullName>
    </alternativeName>
    <alternativeName>
        <fullName evidence="12">3-beta-hydroxysteroid 3-dehydrogenase</fullName>
    </alternativeName>
    <alternativeName>
        <fullName evidence="14">Estradiol 17-beta-dehydrogenase</fullName>
    </alternativeName>
    <alternativeName>
        <fullName evidence="13">Short-chain dehydrogenase/reductase family 24C member 1</fullName>
    </alternativeName>
</protein>
<dbReference type="InterPro" id="IPR002347">
    <property type="entry name" value="SDR_fam"/>
</dbReference>
<dbReference type="PANTHER" id="PTHR43115:SF4">
    <property type="entry name" value="DEHYDROGENASE_REDUCTASE SDR FAMILY MEMBER 11"/>
    <property type="match status" value="1"/>
</dbReference>
<evidence type="ECO:0000256" key="5">
    <source>
        <dbReference type="ARBA" id="ARBA00037929"/>
    </source>
</evidence>
<comment type="similarity">
    <text evidence="1 15">Belongs to the short-chain dehydrogenases/reductases (SDR) family.</text>
</comment>
<comment type="catalytic activity">
    <reaction evidence="6">
        <text>17beta-estradiol + NAD(+) = estrone + NADH + H(+)</text>
        <dbReference type="Rhea" id="RHEA:24612"/>
        <dbReference type="ChEBI" id="CHEBI:15378"/>
        <dbReference type="ChEBI" id="CHEBI:16469"/>
        <dbReference type="ChEBI" id="CHEBI:17263"/>
        <dbReference type="ChEBI" id="CHEBI:57540"/>
        <dbReference type="ChEBI" id="CHEBI:57945"/>
        <dbReference type="EC" id="1.1.1.62"/>
    </reaction>
</comment>
<dbReference type="GO" id="GO:0004303">
    <property type="term" value="F:estradiol 17-beta-dehydrogenase [NAD(P)+] activity"/>
    <property type="evidence" value="ECO:0007669"/>
    <property type="project" value="UniProtKB-EC"/>
</dbReference>
<dbReference type="PRINTS" id="PR00080">
    <property type="entry name" value="SDRFAMILY"/>
</dbReference>
<dbReference type="Gene3D" id="3.40.50.720">
    <property type="entry name" value="NAD(P)-binding Rossmann-like Domain"/>
    <property type="match status" value="2"/>
</dbReference>
<evidence type="ECO:0000256" key="3">
    <source>
        <dbReference type="ARBA" id="ARBA00023621"/>
    </source>
</evidence>
<dbReference type="Pfam" id="PF00106">
    <property type="entry name" value="adh_short"/>
    <property type="match status" value="2"/>
</dbReference>
<evidence type="ECO:0000256" key="4">
    <source>
        <dbReference type="ARBA" id="ARBA00024072"/>
    </source>
</evidence>
<dbReference type="EC" id="1.1.1.270" evidence="3"/>
<evidence type="ECO:0000256" key="14">
    <source>
        <dbReference type="ARBA" id="ARBA00078574"/>
    </source>
</evidence>
<dbReference type="GO" id="GO:0000253">
    <property type="term" value="F:3-beta-hydroxysteroid 3-dehydrogenase (NADP+) activity"/>
    <property type="evidence" value="ECO:0007669"/>
    <property type="project" value="UniProtKB-EC"/>
</dbReference>
<evidence type="ECO:0000256" key="11">
    <source>
        <dbReference type="ARBA" id="ARBA00075978"/>
    </source>
</evidence>
<evidence type="ECO:0000256" key="1">
    <source>
        <dbReference type="ARBA" id="ARBA00006484"/>
    </source>
</evidence>
<dbReference type="CDD" id="cd05343">
    <property type="entry name" value="Mgc4172-like_SDR_c"/>
    <property type="match status" value="1"/>
</dbReference>
<evidence type="ECO:0000313" key="16">
    <source>
        <dbReference type="EMBL" id="ROL49944.1"/>
    </source>
</evidence>
<comment type="function">
    <text evidence="9">Catalyzes the conversion of the 17-keto group of estrone, 4- and 5-androstenes and 5-alpha-androstanes into their 17-beta-hydroxyl metabolites and the conversion of the 3-keto group of 3-, 3,17- and 3,20- diketosteroids into their 3-hydroxyl metabolites. Exhibits reductive 3-beta-hydroxysteroid dehydrogenase activity toward 5-beta-androstanes, 5-beta-pregnanes, 4-pregnenes and bile acids. May also reduce endogenous and exogenous alpha-dicarbonyl compounds and xenobiotic alicyclic ketones.</text>
</comment>
<dbReference type="InterPro" id="IPR036291">
    <property type="entry name" value="NAD(P)-bd_dom_sf"/>
</dbReference>
<dbReference type="SUPFAM" id="SSF51735">
    <property type="entry name" value="NAD(P)-binding Rossmann-fold domains"/>
    <property type="match status" value="2"/>
</dbReference>
<dbReference type="OrthoDB" id="1933717at2759"/>
<gene>
    <name evidence="16" type="ORF">DPX16_6352</name>
</gene>
<evidence type="ECO:0000256" key="8">
    <source>
        <dbReference type="ARBA" id="ARBA00052853"/>
    </source>
</evidence>
<dbReference type="FunFam" id="3.40.50.720:FF:000047">
    <property type="entry name" value="NADP-dependent L-serine/L-allo-threonine dehydrogenase"/>
    <property type="match status" value="2"/>
</dbReference>
<proteinExistence type="inferred from homology"/>
<accession>A0A3N0YUQ7</accession>
<evidence type="ECO:0000256" key="10">
    <source>
        <dbReference type="ARBA" id="ARBA00069606"/>
    </source>
</evidence>
<evidence type="ECO:0000256" key="12">
    <source>
        <dbReference type="ARBA" id="ARBA00077379"/>
    </source>
</evidence>
<evidence type="ECO:0000256" key="15">
    <source>
        <dbReference type="RuleBase" id="RU000363"/>
    </source>
</evidence>
<comment type="catalytic activity">
    <reaction evidence="7">
        <text>17beta-estradiol + NADP(+) = estrone + NADPH + H(+)</text>
        <dbReference type="Rhea" id="RHEA:24616"/>
        <dbReference type="ChEBI" id="CHEBI:15378"/>
        <dbReference type="ChEBI" id="CHEBI:16469"/>
        <dbReference type="ChEBI" id="CHEBI:17263"/>
        <dbReference type="ChEBI" id="CHEBI:57783"/>
        <dbReference type="ChEBI" id="CHEBI:58349"/>
        <dbReference type="EC" id="1.1.1.62"/>
    </reaction>
</comment>
<evidence type="ECO:0000256" key="7">
    <source>
        <dbReference type="ARBA" id="ARBA00048906"/>
    </source>
</evidence>
<keyword evidence="17" id="KW-1185">Reference proteome</keyword>
<reference evidence="16 17" key="1">
    <citation type="submission" date="2018-10" db="EMBL/GenBank/DDBJ databases">
        <title>Genome assembly for a Yunnan-Guizhou Plateau 3E fish, Anabarilius grahami (Regan), and its evolutionary and genetic applications.</title>
        <authorList>
            <person name="Jiang W."/>
        </authorList>
    </citation>
    <scope>NUCLEOTIDE SEQUENCE [LARGE SCALE GENOMIC DNA]</scope>
    <source>
        <strain evidence="16">AG-KIZ</strain>
        <tissue evidence="16">Muscle</tissue>
    </source>
</reference>